<evidence type="ECO:0000256" key="3">
    <source>
        <dbReference type="ARBA" id="ARBA00022692"/>
    </source>
</evidence>
<dbReference type="EMBL" id="JAWLKJ010000002">
    <property type="protein sequence ID" value="MDV6298942.1"/>
    <property type="molecule type" value="Genomic_DNA"/>
</dbReference>
<feature type="transmembrane region" description="Helical" evidence="7">
    <location>
        <begin position="211"/>
        <end position="233"/>
    </location>
</feature>
<comment type="subcellular location">
    <subcellularLocation>
        <location evidence="1">Cell membrane</location>
        <topology evidence="1">Multi-pass membrane protein</topology>
    </subcellularLocation>
</comment>
<evidence type="ECO:0000256" key="6">
    <source>
        <dbReference type="SAM" id="MobiDB-lite"/>
    </source>
</evidence>
<feature type="transmembrane region" description="Helical" evidence="7">
    <location>
        <begin position="178"/>
        <end position="199"/>
    </location>
</feature>
<comment type="caution">
    <text evidence="8">The sequence shown here is derived from an EMBL/GenBank/DDBJ whole genome shotgun (WGS) entry which is preliminary data.</text>
</comment>
<keyword evidence="2" id="KW-1003">Cell membrane</keyword>
<feature type="transmembrane region" description="Helical" evidence="7">
    <location>
        <begin position="253"/>
        <end position="272"/>
    </location>
</feature>
<keyword evidence="4 7" id="KW-1133">Transmembrane helix</keyword>
<sequence>MDAGHAHHGHDATSGDAGVVDTSPGDHSTPVAAEWWILESVGPAVLVLALTVYLLGVYRHRDRGPWAGWRTAVWIAGLTSVGVGWAGPLAEAARHDFTAHMATHLLVGMIGPLLLVLAAPVTLALRTLPTAGACTVSAVLRSPPARVVTHPVVAAILNGGGVWLLYATGLVVLMHHSTALNVLVHVHVLLAGIAFTVAMIDPDPNPHRASLRVRATVLVVFIAAHSILAKWLYAHPPVGVDPADARAGAQLMYYGGDVVDLVILILLFAGWYPGSRFRTRLLPGNPARERRERRIPHARQRLG</sequence>
<gene>
    <name evidence="8" type="ORF">R3P82_07415</name>
</gene>
<dbReference type="GO" id="GO:0005886">
    <property type="term" value="C:plasma membrane"/>
    <property type="evidence" value="ECO:0007669"/>
    <property type="project" value="UniProtKB-SubCell"/>
</dbReference>
<keyword evidence="5 7" id="KW-0472">Membrane</keyword>
<feature type="transmembrane region" description="Helical" evidence="7">
    <location>
        <begin position="106"/>
        <end position="126"/>
    </location>
</feature>
<evidence type="ECO:0000256" key="4">
    <source>
        <dbReference type="ARBA" id="ARBA00022989"/>
    </source>
</evidence>
<keyword evidence="3 7" id="KW-0812">Transmembrane</keyword>
<protein>
    <submittedName>
        <fullName evidence="8">Cytochrome c oxidase assembly protein</fullName>
    </submittedName>
</protein>
<feature type="region of interest" description="Disordered" evidence="6">
    <location>
        <begin position="1"/>
        <end position="26"/>
    </location>
</feature>
<feature type="transmembrane region" description="Helical" evidence="7">
    <location>
        <begin position="67"/>
        <end position="86"/>
    </location>
</feature>
<name>A0AAE4QZT8_9ACTN</name>
<dbReference type="RefSeq" id="WP_317469478.1">
    <property type="nucleotide sequence ID" value="NZ_JAWLKJ010000002.1"/>
</dbReference>
<evidence type="ECO:0000256" key="7">
    <source>
        <dbReference type="SAM" id="Phobius"/>
    </source>
</evidence>
<dbReference type="Proteomes" id="UP001185873">
    <property type="component" value="Unassembled WGS sequence"/>
</dbReference>
<dbReference type="InterPro" id="IPR019108">
    <property type="entry name" value="Caa3_assmbl_CtaG-rel"/>
</dbReference>
<dbReference type="AlphaFoldDB" id="A0AAE4QZT8"/>
<evidence type="ECO:0000313" key="8">
    <source>
        <dbReference type="EMBL" id="MDV6298942.1"/>
    </source>
</evidence>
<accession>A0AAE4QZT8</accession>
<dbReference type="Pfam" id="PF09678">
    <property type="entry name" value="Caa3_CtaG"/>
    <property type="match status" value="1"/>
</dbReference>
<evidence type="ECO:0000313" key="9">
    <source>
        <dbReference type="Proteomes" id="UP001185873"/>
    </source>
</evidence>
<proteinExistence type="predicted"/>
<organism evidence="8 9">
    <name type="scientific">Dietzia maris</name>
    <dbReference type="NCBI Taxonomy" id="37915"/>
    <lineage>
        <taxon>Bacteria</taxon>
        <taxon>Bacillati</taxon>
        <taxon>Actinomycetota</taxon>
        <taxon>Actinomycetes</taxon>
        <taxon>Mycobacteriales</taxon>
        <taxon>Dietziaceae</taxon>
        <taxon>Dietzia</taxon>
    </lineage>
</organism>
<feature type="transmembrane region" description="Helical" evidence="7">
    <location>
        <begin position="147"/>
        <end position="166"/>
    </location>
</feature>
<evidence type="ECO:0000256" key="1">
    <source>
        <dbReference type="ARBA" id="ARBA00004651"/>
    </source>
</evidence>
<reference evidence="8" key="1">
    <citation type="submission" date="2023-10" db="EMBL/GenBank/DDBJ databases">
        <title>Development of a sustainable strategy for remediation of hydrocarbon-contaminated territories based on the waste exchange concept.</title>
        <authorList>
            <person name="Krivoruchko A."/>
        </authorList>
    </citation>
    <scope>NUCLEOTIDE SEQUENCE</scope>
    <source>
        <strain evidence="8">IEGM 1175</strain>
    </source>
</reference>
<evidence type="ECO:0000256" key="2">
    <source>
        <dbReference type="ARBA" id="ARBA00022475"/>
    </source>
</evidence>
<evidence type="ECO:0000256" key="5">
    <source>
        <dbReference type="ARBA" id="ARBA00023136"/>
    </source>
</evidence>
<feature type="transmembrane region" description="Helical" evidence="7">
    <location>
        <begin position="35"/>
        <end position="55"/>
    </location>
</feature>